<evidence type="ECO:0008006" key="2">
    <source>
        <dbReference type="Google" id="ProtNLM"/>
    </source>
</evidence>
<dbReference type="EMBL" id="LR798269">
    <property type="protein sequence ID" value="CAB5219221.1"/>
    <property type="molecule type" value="Genomic_DNA"/>
</dbReference>
<organism evidence="1">
    <name type="scientific">uncultured Caudovirales phage</name>
    <dbReference type="NCBI Taxonomy" id="2100421"/>
    <lineage>
        <taxon>Viruses</taxon>
        <taxon>Duplodnaviria</taxon>
        <taxon>Heunggongvirae</taxon>
        <taxon>Uroviricota</taxon>
        <taxon>Caudoviricetes</taxon>
        <taxon>Peduoviridae</taxon>
        <taxon>Maltschvirus</taxon>
        <taxon>Maltschvirus maltsch</taxon>
    </lineage>
</organism>
<proteinExistence type="predicted"/>
<reference evidence="1" key="1">
    <citation type="submission" date="2020-05" db="EMBL/GenBank/DDBJ databases">
        <authorList>
            <person name="Chiriac C."/>
            <person name="Salcher M."/>
            <person name="Ghai R."/>
            <person name="Kavagutti S V."/>
        </authorList>
    </citation>
    <scope>NUCLEOTIDE SEQUENCE</scope>
</reference>
<protein>
    <recommendedName>
        <fullName evidence="2">Tail assembly chaperone</fullName>
    </recommendedName>
</protein>
<accession>A0A6J5TD35</accession>
<evidence type="ECO:0000313" key="1">
    <source>
        <dbReference type="EMBL" id="CAB5219221.1"/>
    </source>
</evidence>
<name>A0A6J5TD35_9CAUD</name>
<sequence>MSITVTEEQTLSLLDGTTFVARPLKISLLRKFMKAFDGIAEVSADNDKSMDLLIKCVQVAMEQYAPEVAADAAKMEDLLDLPTVYKVIEAASGIKLGDSGLPGIV</sequence>
<gene>
    <name evidence="1" type="ORF">UFOVP222_42</name>
</gene>